<sequence length="199" mass="21628">MKLLLLFLLPLATSFTLLPSTSVSTSTALNATPINRKAFLKNTIAFTGAAVTIGPNAAFAKFGASIYPSPSDAQIDTSILKSDAVQASLKEVKSYLSAVQGLSKELDGNSQADLIPSIRRNFEFSSVRNNLNTITTVFDDETQRSTDRVNRIIIQDITELEASSKIKEGIPRSDIRLGNVRSKLGKLEKAFSELLEFTV</sequence>
<reference evidence="2" key="1">
    <citation type="journal article" date="2023" name="Commun. Biol.">
        <title>Genome analysis of Parmales, the sister group of diatoms, reveals the evolutionary specialization of diatoms from phago-mixotrophs to photoautotrophs.</title>
        <authorList>
            <person name="Ban H."/>
            <person name="Sato S."/>
            <person name="Yoshikawa S."/>
            <person name="Yamada K."/>
            <person name="Nakamura Y."/>
            <person name="Ichinomiya M."/>
            <person name="Sato N."/>
            <person name="Blanc-Mathieu R."/>
            <person name="Endo H."/>
            <person name="Kuwata A."/>
            <person name="Ogata H."/>
        </authorList>
    </citation>
    <scope>NUCLEOTIDE SEQUENCE [LARGE SCALE GENOMIC DNA]</scope>
    <source>
        <strain evidence="2">NIES 3701</strain>
    </source>
</reference>
<protein>
    <submittedName>
        <fullName evidence="1">Uncharacterized protein</fullName>
    </submittedName>
</protein>
<gene>
    <name evidence="1" type="ORF">TrST_g10079</name>
</gene>
<name>A0A9W7AY59_9STRA</name>
<organism evidence="1 2">
    <name type="scientific">Triparma strigata</name>
    <dbReference type="NCBI Taxonomy" id="1606541"/>
    <lineage>
        <taxon>Eukaryota</taxon>
        <taxon>Sar</taxon>
        <taxon>Stramenopiles</taxon>
        <taxon>Ochrophyta</taxon>
        <taxon>Bolidophyceae</taxon>
        <taxon>Parmales</taxon>
        <taxon>Triparmaceae</taxon>
        <taxon>Triparma</taxon>
    </lineage>
</organism>
<dbReference type="Proteomes" id="UP001165085">
    <property type="component" value="Unassembled WGS sequence"/>
</dbReference>
<proteinExistence type="predicted"/>
<keyword evidence="2" id="KW-1185">Reference proteome</keyword>
<dbReference type="OrthoDB" id="188983at2759"/>
<evidence type="ECO:0000313" key="2">
    <source>
        <dbReference type="Proteomes" id="UP001165085"/>
    </source>
</evidence>
<dbReference type="AlphaFoldDB" id="A0A9W7AY59"/>
<dbReference type="EMBL" id="BRXY01000198">
    <property type="protein sequence ID" value="GMH76554.1"/>
    <property type="molecule type" value="Genomic_DNA"/>
</dbReference>
<evidence type="ECO:0000313" key="1">
    <source>
        <dbReference type="EMBL" id="GMH76554.1"/>
    </source>
</evidence>
<comment type="caution">
    <text evidence="1">The sequence shown here is derived from an EMBL/GenBank/DDBJ whole genome shotgun (WGS) entry which is preliminary data.</text>
</comment>
<accession>A0A9W7AY59</accession>